<dbReference type="RefSeq" id="WP_142453585.1">
    <property type="nucleotide sequence ID" value="NZ_FXTP01000003.1"/>
</dbReference>
<gene>
    <name evidence="1" type="ORF">SAMN06265219_103168</name>
</gene>
<name>A0A521BWP2_9BACT</name>
<reference evidence="1 2" key="1">
    <citation type="submission" date="2017-05" db="EMBL/GenBank/DDBJ databases">
        <authorList>
            <person name="Varghese N."/>
            <person name="Submissions S."/>
        </authorList>
    </citation>
    <scope>NUCLEOTIDE SEQUENCE [LARGE SCALE GENOMIC DNA]</scope>
    <source>
        <strain evidence="1 2">DSM 21985</strain>
    </source>
</reference>
<dbReference type="EMBL" id="FXTP01000003">
    <property type="protein sequence ID" value="SMO51603.1"/>
    <property type="molecule type" value="Genomic_DNA"/>
</dbReference>
<sequence length="120" mass="13427">MRAIFLFLIITVGLISTSCVGNLFQDNDDFVKAKVETEQLSLINFSSDTVYYFAIESELAARANYVLRSSEQNQLLPKSNTAISWSQTGSSKSGDKIIVMYWKGDAPKADEEVKSFTVKR</sequence>
<dbReference type="Proteomes" id="UP000317557">
    <property type="component" value="Unassembled WGS sequence"/>
</dbReference>
<accession>A0A521BWP2</accession>
<keyword evidence="2" id="KW-1185">Reference proteome</keyword>
<dbReference type="AlphaFoldDB" id="A0A521BWP2"/>
<dbReference type="PROSITE" id="PS51257">
    <property type="entry name" value="PROKAR_LIPOPROTEIN"/>
    <property type="match status" value="1"/>
</dbReference>
<organism evidence="1 2">
    <name type="scientific">Gracilimonas mengyeensis</name>
    <dbReference type="NCBI Taxonomy" id="1302730"/>
    <lineage>
        <taxon>Bacteria</taxon>
        <taxon>Pseudomonadati</taxon>
        <taxon>Balneolota</taxon>
        <taxon>Balneolia</taxon>
        <taxon>Balneolales</taxon>
        <taxon>Balneolaceae</taxon>
        <taxon>Gracilimonas</taxon>
    </lineage>
</organism>
<evidence type="ECO:0000313" key="2">
    <source>
        <dbReference type="Proteomes" id="UP000317557"/>
    </source>
</evidence>
<protein>
    <submittedName>
        <fullName evidence="1">Uncharacterized protein</fullName>
    </submittedName>
</protein>
<evidence type="ECO:0000313" key="1">
    <source>
        <dbReference type="EMBL" id="SMO51603.1"/>
    </source>
</evidence>
<proteinExistence type="predicted"/>